<protein>
    <submittedName>
        <fullName evidence="6">Bromodomain associated domain-containing protein</fullName>
    </submittedName>
</protein>
<dbReference type="AlphaFoldDB" id="A0A6A6WVN7"/>
<dbReference type="InterPro" id="IPR006565">
    <property type="entry name" value="BTP"/>
</dbReference>
<organism evidence="6 7">
    <name type="scientific">Melanomma pulvis-pyrius CBS 109.77</name>
    <dbReference type="NCBI Taxonomy" id="1314802"/>
    <lineage>
        <taxon>Eukaryota</taxon>
        <taxon>Fungi</taxon>
        <taxon>Dikarya</taxon>
        <taxon>Ascomycota</taxon>
        <taxon>Pezizomycotina</taxon>
        <taxon>Dothideomycetes</taxon>
        <taxon>Pleosporomycetidae</taxon>
        <taxon>Pleosporales</taxon>
        <taxon>Melanommataceae</taxon>
        <taxon>Melanomma</taxon>
    </lineage>
</organism>
<keyword evidence="3" id="KW-0804">Transcription</keyword>
<evidence type="ECO:0000313" key="6">
    <source>
        <dbReference type="EMBL" id="KAF2788152.1"/>
    </source>
</evidence>
<dbReference type="InterPro" id="IPR009072">
    <property type="entry name" value="Histone-fold"/>
</dbReference>
<accession>A0A6A6WVN7</accession>
<dbReference type="Gene3D" id="1.10.20.10">
    <property type="entry name" value="Histone, subunit A"/>
    <property type="match status" value="1"/>
</dbReference>
<keyword evidence="2" id="KW-0805">Transcription regulation</keyword>
<evidence type="ECO:0000256" key="3">
    <source>
        <dbReference type="ARBA" id="ARBA00023163"/>
    </source>
</evidence>
<reference evidence="6" key="1">
    <citation type="journal article" date="2020" name="Stud. Mycol.">
        <title>101 Dothideomycetes genomes: a test case for predicting lifestyles and emergence of pathogens.</title>
        <authorList>
            <person name="Haridas S."/>
            <person name="Albert R."/>
            <person name="Binder M."/>
            <person name="Bloem J."/>
            <person name="Labutti K."/>
            <person name="Salamov A."/>
            <person name="Andreopoulos B."/>
            <person name="Baker S."/>
            <person name="Barry K."/>
            <person name="Bills G."/>
            <person name="Bluhm B."/>
            <person name="Cannon C."/>
            <person name="Castanera R."/>
            <person name="Culley D."/>
            <person name="Daum C."/>
            <person name="Ezra D."/>
            <person name="Gonzalez J."/>
            <person name="Henrissat B."/>
            <person name="Kuo A."/>
            <person name="Liang C."/>
            <person name="Lipzen A."/>
            <person name="Lutzoni F."/>
            <person name="Magnuson J."/>
            <person name="Mondo S."/>
            <person name="Nolan M."/>
            <person name="Ohm R."/>
            <person name="Pangilinan J."/>
            <person name="Park H.-J."/>
            <person name="Ramirez L."/>
            <person name="Alfaro M."/>
            <person name="Sun H."/>
            <person name="Tritt A."/>
            <person name="Yoshinaga Y."/>
            <person name="Zwiers L.-H."/>
            <person name="Turgeon B."/>
            <person name="Goodwin S."/>
            <person name="Spatafora J."/>
            <person name="Crous P."/>
            <person name="Grigoriev I."/>
        </authorList>
    </citation>
    <scope>NUCLEOTIDE SEQUENCE</scope>
    <source>
        <strain evidence="6">CBS 109.77</strain>
    </source>
</reference>
<evidence type="ECO:0000256" key="1">
    <source>
        <dbReference type="ARBA" id="ARBA00004123"/>
    </source>
</evidence>
<dbReference type="GO" id="GO:0005634">
    <property type="term" value="C:nucleus"/>
    <property type="evidence" value="ECO:0007669"/>
    <property type="project" value="UniProtKB-SubCell"/>
</dbReference>
<name>A0A6A6WVN7_9PLEO</name>
<keyword evidence="7" id="KW-1185">Reference proteome</keyword>
<dbReference type="OrthoDB" id="5402929at2759"/>
<dbReference type="CDD" id="cd00076">
    <property type="entry name" value="HFD_SF"/>
    <property type="match status" value="1"/>
</dbReference>
<dbReference type="GO" id="GO:0046982">
    <property type="term" value="F:protein heterodimerization activity"/>
    <property type="evidence" value="ECO:0007669"/>
    <property type="project" value="InterPro"/>
</dbReference>
<feature type="domain" description="Bromodomain associated" evidence="5">
    <location>
        <begin position="4"/>
        <end position="81"/>
    </location>
</feature>
<dbReference type="SMART" id="SM00576">
    <property type="entry name" value="BTP"/>
    <property type="match status" value="1"/>
</dbReference>
<evidence type="ECO:0000256" key="4">
    <source>
        <dbReference type="ARBA" id="ARBA00023242"/>
    </source>
</evidence>
<sequence>MSTNALFNTLLRPAILHILRASGFHSAKSSVVDTLVDLTARYLLLLATRSAQNAYIGHNDPTPTITDVRLALQQCGLLTPTLTASEEIWKEMLRRPLEEYDDETGARAKEAKRRDAEDTEDVTTFIDWIKGDYNKELGRVAGTLKPVPTATEALDAVEMEDYLNTLMKKHSKTGVESRFQGTALGHPAEPRPVKIEGGSVDSIQEWCRKTRERSAKMAASAAESQEQPNHIVETRENSEDVIMDVIMDSQ</sequence>
<proteinExistence type="predicted"/>
<dbReference type="Pfam" id="PF07524">
    <property type="entry name" value="Bromo_TP"/>
    <property type="match status" value="1"/>
</dbReference>
<gene>
    <name evidence="6" type="ORF">K505DRAFT_366730</name>
</gene>
<evidence type="ECO:0000313" key="7">
    <source>
        <dbReference type="Proteomes" id="UP000799757"/>
    </source>
</evidence>
<keyword evidence="4" id="KW-0539">Nucleus</keyword>
<evidence type="ECO:0000256" key="2">
    <source>
        <dbReference type="ARBA" id="ARBA00023015"/>
    </source>
</evidence>
<evidence type="ECO:0000259" key="5">
    <source>
        <dbReference type="SMART" id="SM00576"/>
    </source>
</evidence>
<comment type="subcellular location">
    <subcellularLocation>
        <location evidence="1">Nucleus</location>
    </subcellularLocation>
</comment>
<dbReference type="Proteomes" id="UP000799757">
    <property type="component" value="Unassembled WGS sequence"/>
</dbReference>
<dbReference type="EMBL" id="MU002242">
    <property type="protein sequence ID" value="KAF2788152.1"/>
    <property type="molecule type" value="Genomic_DNA"/>
</dbReference>